<keyword evidence="2" id="KW-1185">Reference proteome</keyword>
<accession>A0AAQ4CTT2</accession>
<dbReference type="KEGG" id="scas:SACC_22300"/>
<evidence type="ECO:0000313" key="1">
    <source>
        <dbReference type="EMBL" id="BDB99213.1"/>
    </source>
</evidence>
<evidence type="ECO:0000313" key="2">
    <source>
        <dbReference type="Proteomes" id="UP001319921"/>
    </source>
</evidence>
<proteinExistence type="predicted"/>
<dbReference type="AlphaFoldDB" id="A0AAQ4CTT2"/>
<gene>
    <name evidence="1" type="ORF">SACC_22300</name>
</gene>
<evidence type="ECO:0008006" key="3">
    <source>
        <dbReference type="Google" id="ProtNLM"/>
    </source>
</evidence>
<name>A0AAQ4CTT2_9CREN</name>
<dbReference type="Proteomes" id="UP001319921">
    <property type="component" value="Chromosome"/>
</dbReference>
<protein>
    <recommendedName>
        <fullName evidence="3">HEPN domain-containing protein</fullName>
    </recommendedName>
</protein>
<organism evidence="1 2">
    <name type="scientific">Saccharolobus caldissimus</name>
    <dbReference type="NCBI Taxonomy" id="1702097"/>
    <lineage>
        <taxon>Archaea</taxon>
        <taxon>Thermoproteota</taxon>
        <taxon>Thermoprotei</taxon>
        <taxon>Sulfolobales</taxon>
        <taxon>Sulfolobaceae</taxon>
        <taxon>Saccharolobus</taxon>
    </lineage>
</organism>
<sequence length="32" mass="3796">MSRYDEALRLCKRALRYLENAKDSLAKGFYDV</sequence>
<reference evidence="1 2" key="1">
    <citation type="journal article" date="2022" name="Microbiol. Resour. Announc.">
        <title>Complete Genome Sequence of the Hyperthermophilic and Acidophilic Archaeon Saccharolobus caldissimus Strain HS-3T.</title>
        <authorList>
            <person name="Sakai H.D."/>
            <person name="Kurosawa N."/>
        </authorList>
    </citation>
    <scope>NUCLEOTIDE SEQUENCE [LARGE SCALE GENOMIC DNA]</scope>
    <source>
        <strain evidence="1 2">JCM32116</strain>
    </source>
</reference>
<dbReference type="EMBL" id="AP025226">
    <property type="protein sequence ID" value="BDB99213.1"/>
    <property type="molecule type" value="Genomic_DNA"/>
</dbReference>